<dbReference type="STRING" id="7395.A0A1A9VVX8"/>
<dbReference type="PANTHER" id="PTHR12842">
    <property type="entry name" value="FI01459P"/>
    <property type="match status" value="1"/>
</dbReference>
<dbReference type="AlphaFoldDB" id="A0A1A9VVX8"/>
<dbReference type="PANTHER" id="PTHR12842:SF6">
    <property type="entry name" value="FI01459P"/>
    <property type="match status" value="1"/>
</dbReference>
<feature type="compositionally biased region" description="Basic and acidic residues" evidence="4">
    <location>
        <begin position="1"/>
        <end position="15"/>
    </location>
</feature>
<evidence type="ECO:0000256" key="3">
    <source>
        <dbReference type="SAM" id="Coils"/>
    </source>
</evidence>
<feature type="coiled-coil region" evidence="3">
    <location>
        <begin position="212"/>
        <end position="246"/>
    </location>
</feature>
<name>A0A1A9VVX8_GLOAU</name>
<keyword evidence="6" id="KW-1185">Reference proteome</keyword>
<feature type="compositionally biased region" description="Acidic residues" evidence="4">
    <location>
        <begin position="16"/>
        <end position="30"/>
    </location>
</feature>
<evidence type="ECO:0000256" key="1">
    <source>
        <dbReference type="ARBA" id="ARBA00006903"/>
    </source>
</evidence>
<evidence type="ECO:0000256" key="4">
    <source>
        <dbReference type="SAM" id="MobiDB-lite"/>
    </source>
</evidence>
<keyword evidence="3" id="KW-0175">Coiled coil</keyword>
<sequence>MAEVNKENIDDNKNDWEDDDDNWDDWDCEENTSKTQADSSTQQLINNNKEESSDKKEKTKENNNYSKDEEKSFIANNSGMGWGSLFGGVMSSVLTTASEGFGNITNTMTQQFDKVIGVPDPSEMARLNALEEAKARRLAEERSQKDQALAASGNNQLFGLNLVTGVTSLGTKVINTGLDTLEGIGKKTMTILQENDPSFKVKIKKLTMEAEKPNLSEVLKQAKDENEKIEQTLKDLNLENKQDEVTFKVLFENNCGLVHLEALEILSKESELKIRTLLQTTKHGDLIELNETLEEVKELLELEEIDEQESTFEPYDPEELQNRLQGALDDIKLGITFDDIVKLWSDTLKWLRSDEPALAKRKHIYARAVMVLSETCALQMLKLHKIAELLLIKEHHSTVNEVDAVCQLARHFIVHLHVLANQFVDLFVTASKPLVEDADEDFHSYVSLIFSEMLQARQQIEKAHMLFLPVLQIGAV</sequence>
<dbReference type="VEuPathDB" id="VectorBase:GAUT049360"/>
<evidence type="ECO:0000313" key="5">
    <source>
        <dbReference type="EnsemblMetazoa" id="GAUT049360-PA"/>
    </source>
</evidence>
<proteinExistence type="inferred from homology"/>
<evidence type="ECO:0000256" key="2">
    <source>
        <dbReference type="ARBA" id="ARBA00022553"/>
    </source>
</evidence>
<comment type="similarity">
    <text evidence="1">Belongs to the FAM114 family.</text>
</comment>
<feature type="region of interest" description="Disordered" evidence="4">
    <location>
        <begin position="1"/>
        <end position="70"/>
    </location>
</feature>
<accession>A0A1A9VVX8</accession>
<evidence type="ECO:0000313" key="6">
    <source>
        <dbReference type="Proteomes" id="UP000078200"/>
    </source>
</evidence>
<dbReference type="InterPro" id="IPR007998">
    <property type="entry name" value="DUF719"/>
</dbReference>
<feature type="compositionally biased region" description="Basic and acidic residues" evidence="4">
    <location>
        <begin position="48"/>
        <end position="70"/>
    </location>
</feature>
<reference evidence="5" key="1">
    <citation type="submission" date="2020-05" db="UniProtKB">
        <authorList>
            <consortium name="EnsemblMetazoa"/>
        </authorList>
    </citation>
    <scope>IDENTIFICATION</scope>
    <source>
        <strain evidence="5">TTRI</strain>
    </source>
</reference>
<dbReference type="Pfam" id="PF05334">
    <property type="entry name" value="DUF719"/>
    <property type="match status" value="1"/>
</dbReference>
<dbReference type="Proteomes" id="UP000078200">
    <property type="component" value="Unassembled WGS sequence"/>
</dbReference>
<feature type="compositionally biased region" description="Polar residues" evidence="4">
    <location>
        <begin position="33"/>
        <end position="45"/>
    </location>
</feature>
<evidence type="ECO:0008006" key="7">
    <source>
        <dbReference type="Google" id="ProtNLM"/>
    </source>
</evidence>
<dbReference type="EnsemblMetazoa" id="GAUT049360-RA">
    <property type="protein sequence ID" value="GAUT049360-PA"/>
    <property type="gene ID" value="GAUT049360"/>
</dbReference>
<organism evidence="5 6">
    <name type="scientific">Glossina austeni</name>
    <name type="common">Savannah tsetse fly</name>
    <dbReference type="NCBI Taxonomy" id="7395"/>
    <lineage>
        <taxon>Eukaryota</taxon>
        <taxon>Metazoa</taxon>
        <taxon>Ecdysozoa</taxon>
        <taxon>Arthropoda</taxon>
        <taxon>Hexapoda</taxon>
        <taxon>Insecta</taxon>
        <taxon>Pterygota</taxon>
        <taxon>Neoptera</taxon>
        <taxon>Endopterygota</taxon>
        <taxon>Diptera</taxon>
        <taxon>Brachycera</taxon>
        <taxon>Muscomorpha</taxon>
        <taxon>Hippoboscoidea</taxon>
        <taxon>Glossinidae</taxon>
        <taxon>Glossina</taxon>
    </lineage>
</organism>
<keyword evidence="2" id="KW-0597">Phosphoprotein</keyword>
<protein>
    <recommendedName>
        <fullName evidence="7">Protein FAM114A2</fullName>
    </recommendedName>
</protein>